<dbReference type="GO" id="GO:0030148">
    <property type="term" value="P:sphingolipid biosynthetic process"/>
    <property type="evidence" value="ECO:0007669"/>
    <property type="project" value="InterPro"/>
</dbReference>
<dbReference type="SUPFAM" id="SSF51735">
    <property type="entry name" value="NAD(P)-binding Rossmann-fold domains"/>
    <property type="match status" value="1"/>
</dbReference>
<comment type="similarity">
    <text evidence="4">Belongs to the short-chain dehydrogenases/reductases (SDR) family.</text>
</comment>
<evidence type="ECO:0000256" key="13">
    <source>
        <dbReference type="ARBA" id="ARBA00032891"/>
    </source>
</evidence>
<comment type="pathway">
    <text evidence="3">Sphingolipid metabolism.</text>
</comment>
<sequence>MWFSKNNLPLSGKTAVVLGASQGLGAEFGRRLYLEGCSVILVARTESKLKKHKDAIQATDKVIPPECTISYAVCDVSDYDSVLGFFHKMMAIENIDPDYVFSFVGLAIPKLFNDLTKEDLVSGYQTNYVANANVAHVFVNQVMAINKQTSRKQFKKRVLCMCSSVVSFYPVIGYSSYAPSKAALDSLCTILRAELKPYNFRVATIFPGNFESEGYIQEEKTKPEITKIVEGPSTPITVEKCADIILDKLNKGYDTITTDTIGWIVSCFGLGMYPRQWGFLQIIKQSKNKNE</sequence>
<dbReference type="PANTHER" id="PTHR43550">
    <property type="entry name" value="3-KETODIHYDROSPHINGOSINE REDUCTASE"/>
    <property type="match status" value="1"/>
</dbReference>
<gene>
    <name evidence="16" type="primary">TSC10</name>
    <name evidence="16" type="ORF">KQ657_004894</name>
</gene>
<evidence type="ECO:0000256" key="2">
    <source>
        <dbReference type="ARBA" id="ARBA00004760"/>
    </source>
</evidence>
<dbReference type="GO" id="GO:0006666">
    <property type="term" value="P:3-keto-sphinganine metabolic process"/>
    <property type="evidence" value="ECO:0007669"/>
    <property type="project" value="InterPro"/>
</dbReference>
<evidence type="ECO:0000256" key="7">
    <source>
        <dbReference type="ARBA" id="ARBA00022919"/>
    </source>
</evidence>
<proteinExistence type="inferred from homology"/>
<keyword evidence="6" id="KW-0521">NADP</keyword>
<dbReference type="OrthoDB" id="10267115at2759"/>
<name>A0A9P7VB88_9ASCO</name>
<dbReference type="AlphaFoldDB" id="A0A9P7VB88"/>
<dbReference type="PANTHER" id="PTHR43550:SF3">
    <property type="entry name" value="3-KETODIHYDROSPHINGOSINE REDUCTASE"/>
    <property type="match status" value="1"/>
</dbReference>
<evidence type="ECO:0000256" key="11">
    <source>
        <dbReference type="ARBA" id="ARBA00026241"/>
    </source>
</evidence>
<comment type="pathway">
    <text evidence="2">Lipid metabolism; sphingolipid metabolism.</text>
</comment>
<dbReference type="InterPro" id="IPR036291">
    <property type="entry name" value="NAD(P)-bd_dom_sf"/>
</dbReference>
<comment type="catalytic activity">
    <reaction evidence="15">
        <text>sphinganine + NADP(+) = 3-oxosphinganine + NADPH + H(+)</text>
        <dbReference type="Rhea" id="RHEA:22640"/>
        <dbReference type="ChEBI" id="CHEBI:15378"/>
        <dbReference type="ChEBI" id="CHEBI:57783"/>
        <dbReference type="ChEBI" id="CHEBI:57817"/>
        <dbReference type="ChEBI" id="CHEBI:58299"/>
        <dbReference type="ChEBI" id="CHEBI:58349"/>
        <dbReference type="EC" id="1.1.1.102"/>
    </reaction>
    <physiologicalReaction direction="right-to-left" evidence="15">
        <dbReference type="Rhea" id="RHEA:22642"/>
    </physiologicalReaction>
</comment>
<evidence type="ECO:0000256" key="8">
    <source>
        <dbReference type="ARBA" id="ARBA00023002"/>
    </source>
</evidence>
<keyword evidence="5" id="KW-0256">Endoplasmic reticulum</keyword>
<evidence type="ECO:0000313" key="16">
    <source>
        <dbReference type="EMBL" id="KAG7194184.1"/>
    </source>
</evidence>
<keyword evidence="7" id="KW-0746">Sphingolipid metabolism</keyword>
<evidence type="ECO:0000256" key="12">
    <source>
        <dbReference type="ARBA" id="ARBA00029797"/>
    </source>
</evidence>
<evidence type="ECO:0000313" key="17">
    <source>
        <dbReference type="Proteomes" id="UP000790833"/>
    </source>
</evidence>
<dbReference type="GeneID" id="66118268"/>
<dbReference type="Pfam" id="PF00106">
    <property type="entry name" value="adh_short"/>
    <property type="match status" value="1"/>
</dbReference>
<dbReference type="Gene3D" id="3.40.50.720">
    <property type="entry name" value="NAD(P)-binding Rossmann-like Domain"/>
    <property type="match status" value="1"/>
</dbReference>
<dbReference type="PRINTS" id="PR00081">
    <property type="entry name" value="GDHRDH"/>
</dbReference>
<accession>A0A9P7VB88</accession>
<evidence type="ECO:0000256" key="1">
    <source>
        <dbReference type="ARBA" id="ARBA00004240"/>
    </source>
</evidence>
<dbReference type="GO" id="GO:0047560">
    <property type="term" value="F:3-dehydrosphinganine reductase activity"/>
    <property type="evidence" value="ECO:0007669"/>
    <property type="project" value="UniProtKB-EC"/>
</dbReference>
<evidence type="ECO:0000256" key="9">
    <source>
        <dbReference type="ARBA" id="ARBA00023098"/>
    </source>
</evidence>
<dbReference type="CDD" id="cd08939">
    <property type="entry name" value="KDSR-like_SDR_c"/>
    <property type="match status" value="1"/>
</dbReference>
<comment type="subcellular location">
    <subcellularLocation>
        <location evidence="1">Endoplasmic reticulum</location>
    </subcellularLocation>
</comment>
<keyword evidence="17" id="KW-1185">Reference proteome</keyword>
<evidence type="ECO:0000256" key="5">
    <source>
        <dbReference type="ARBA" id="ARBA00022824"/>
    </source>
</evidence>
<evidence type="ECO:0000256" key="15">
    <source>
        <dbReference type="ARBA" id="ARBA00048930"/>
    </source>
</evidence>
<evidence type="ECO:0000256" key="14">
    <source>
        <dbReference type="ARBA" id="ARBA00044737"/>
    </source>
</evidence>
<protein>
    <recommendedName>
        <fullName evidence="11">3-ketodihydrosphingosine reductase TSC10</fullName>
        <ecNumber evidence="10">1.1.1.102</ecNumber>
    </recommendedName>
    <alternativeName>
        <fullName evidence="13">3-dehydrosphinganine reductase</fullName>
    </alternativeName>
    <alternativeName>
        <fullName evidence="12">KDS reductase</fullName>
    </alternativeName>
</protein>
<evidence type="ECO:0000256" key="3">
    <source>
        <dbReference type="ARBA" id="ARBA00004991"/>
    </source>
</evidence>
<keyword evidence="9" id="KW-0443">Lipid metabolism</keyword>
<dbReference type="EMBL" id="JAHMUF010000008">
    <property type="protein sequence ID" value="KAG7194184.1"/>
    <property type="molecule type" value="Genomic_DNA"/>
</dbReference>
<dbReference type="InterPro" id="IPR002347">
    <property type="entry name" value="SDR_fam"/>
</dbReference>
<dbReference type="EC" id="1.1.1.102" evidence="10"/>
<evidence type="ECO:0000256" key="6">
    <source>
        <dbReference type="ARBA" id="ARBA00022857"/>
    </source>
</evidence>
<dbReference type="RefSeq" id="XP_043049731.1">
    <property type="nucleotide sequence ID" value="XM_043195558.1"/>
</dbReference>
<comment type="function">
    <text evidence="14">Catalyzes the reduction of 3'-oxosphinganine (3-ketodihydrosphingosine/KDS) to sphinganine (dihydrosphingosine/DHS), the second step of de novo sphingolipid biosynthesis.</text>
</comment>
<organism evidence="16 17">
    <name type="scientific">Scheffersomyces spartinae</name>
    <dbReference type="NCBI Taxonomy" id="45513"/>
    <lineage>
        <taxon>Eukaryota</taxon>
        <taxon>Fungi</taxon>
        <taxon>Dikarya</taxon>
        <taxon>Ascomycota</taxon>
        <taxon>Saccharomycotina</taxon>
        <taxon>Pichiomycetes</taxon>
        <taxon>Debaryomycetaceae</taxon>
        <taxon>Scheffersomyces</taxon>
    </lineage>
</organism>
<reference evidence="16" key="1">
    <citation type="submission" date="2021-03" db="EMBL/GenBank/DDBJ databases">
        <authorList>
            <person name="Palmer J.M."/>
        </authorList>
    </citation>
    <scope>NUCLEOTIDE SEQUENCE</scope>
    <source>
        <strain evidence="16">ARV_011</strain>
    </source>
</reference>
<comment type="caution">
    <text evidence="16">The sequence shown here is derived from an EMBL/GenBank/DDBJ whole genome shotgun (WGS) entry which is preliminary data.</text>
</comment>
<evidence type="ECO:0000256" key="4">
    <source>
        <dbReference type="ARBA" id="ARBA00006484"/>
    </source>
</evidence>
<keyword evidence="8" id="KW-0560">Oxidoreductase</keyword>
<dbReference type="InterPro" id="IPR045022">
    <property type="entry name" value="KDSR-like"/>
</dbReference>
<evidence type="ECO:0000256" key="10">
    <source>
        <dbReference type="ARBA" id="ARBA00026112"/>
    </source>
</evidence>
<dbReference type="Proteomes" id="UP000790833">
    <property type="component" value="Unassembled WGS sequence"/>
</dbReference>
<dbReference type="GO" id="GO:0005789">
    <property type="term" value="C:endoplasmic reticulum membrane"/>
    <property type="evidence" value="ECO:0007669"/>
    <property type="project" value="TreeGrafter"/>
</dbReference>